<evidence type="ECO:0000313" key="2">
    <source>
        <dbReference type="Proteomes" id="UP000423756"/>
    </source>
</evidence>
<comment type="caution">
    <text evidence="1">The sequence shown here is derived from an EMBL/GenBank/DDBJ whole genome shotgun (WGS) entry which is preliminary data.</text>
</comment>
<dbReference type="GeneID" id="77344811"/>
<accession>A0A7V7NWZ8</accession>
<gene>
    <name evidence="1" type="ORF">F7Q91_02995</name>
</gene>
<evidence type="ECO:0000313" key="1">
    <source>
        <dbReference type="EMBL" id="KAB0482388.1"/>
    </source>
</evidence>
<reference evidence="1 2" key="1">
    <citation type="submission" date="2019-09" db="EMBL/GenBank/DDBJ databases">
        <title>Draft genome sequences of 48 bacterial type strains from the CCUG.</title>
        <authorList>
            <person name="Tunovic T."/>
            <person name="Pineiro-Iglesias B."/>
            <person name="Unosson C."/>
            <person name="Inganas E."/>
            <person name="Ohlen M."/>
            <person name="Cardew S."/>
            <person name="Jensie-Markopoulos S."/>
            <person name="Salva-Serra F."/>
            <person name="Jaen-Luchoro D."/>
            <person name="Karlsson R."/>
            <person name="Svensson-Stadler L."/>
            <person name="Chun J."/>
            <person name="Moore E."/>
        </authorList>
    </citation>
    <scope>NUCLEOTIDE SEQUENCE [LARGE SCALE GENOMIC DNA]</scope>
    <source>
        <strain evidence="1 2">CCUG 48643</strain>
    </source>
</reference>
<protein>
    <recommendedName>
        <fullName evidence="3">DNA replication terminus site-binding protein</fullName>
    </recommendedName>
</protein>
<proteinExistence type="predicted"/>
<organism evidence="1 2">
    <name type="scientific">Vibrio chagasii</name>
    <dbReference type="NCBI Taxonomy" id="170679"/>
    <lineage>
        <taxon>Bacteria</taxon>
        <taxon>Pseudomonadati</taxon>
        <taxon>Pseudomonadota</taxon>
        <taxon>Gammaproteobacteria</taxon>
        <taxon>Vibrionales</taxon>
        <taxon>Vibrionaceae</taxon>
        <taxon>Vibrio</taxon>
    </lineage>
</organism>
<dbReference type="Proteomes" id="UP000423756">
    <property type="component" value="Unassembled WGS sequence"/>
</dbReference>
<name>A0A7V7NWZ8_9VIBR</name>
<dbReference type="EMBL" id="VZPX01000004">
    <property type="protein sequence ID" value="KAB0482388.1"/>
    <property type="molecule type" value="Genomic_DNA"/>
</dbReference>
<dbReference type="AlphaFoldDB" id="A0A7V7NWZ8"/>
<evidence type="ECO:0008006" key="3">
    <source>
        <dbReference type="Google" id="ProtNLM"/>
    </source>
</evidence>
<dbReference type="RefSeq" id="WP_137406635.1">
    <property type="nucleotide sequence ID" value="NZ_AP025467.1"/>
</dbReference>
<sequence>MSKSLQNLPVLRHYHLLNESIVRLTKKVESAHFDVDLLYDTDIKPIKAVSKAVSALCYTDLQVGRELIQLPGVVFVPKSVVDFIEAVNKEKDTFLDVVKDFKANSGFKSNEGALSKLRGVFAEEDIGRVHFKQCERKIVVVQNIPKKIRWYTESGGWGGQKKFTKQEALDFVGRMMSDNPDGRLVCEKLIQNIGNSELIVQRNKSADATKVSLTYNNLSPSSHIASLPIFVVVDSAEQVKQIKLEKISLTSKNNGTSKSRSKFEDSPYIDSLRLYRYKEAYR</sequence>